<feature type="region of interest" description="Disordered" evidence="1">
    <location>
        <begin position="374"/>
        <end position="416"/>
    </location>
</feature>
<dbReference type="AlphaFoldDB" id="A0A433TM95"/>
<feature type="compositionally biased region" description="Basic residues" evidence="1">
    <location>
        <begin position="467"/>
        <end position="483"/>
    </location>
</feature>
<dbReference type="InterPro" id="IPR052751">
    <property type="entry name" value="Plant_MAPKKK"/>
</dbReference>
<reference evidence="3 4" key="1">
    <citation type="submission" date="2019-01" db="EMBL/GenBank/DDBJ databases">
        <title>A draft genome assembly of the solar-powered sea slug Elysia chlorotica.</title>
        <authorList>
            <person name="Cai H."/>
            <person name="Li Q."/>
            <person name="Fang X."/>
            <person name="Li J."/>
            <person name="Curtis N.E."/>
            <person name="Altenburger A."/>
            <person name="Shibata T."/>
            <person name="Feng M."/>
            <person name="Maeda T."/>
            <person name="Schwartz J.A."/>
            <person name="Shigenobu S."/>
            <person name="Lundholm N."/>
            <person name="Nishiyama T."/>
            <person name="Yang H."/>
            <person name="Hasebe M."/>
            <person name="Li S."/>
            <person name="Pierce S.K."/>
            <person name="Wang J."/>
        </authorList>
    </citation>
    <scope>NUCLEOTIDE SEQUENCE [LARGE SCALE GENOMIC DNA]</scope>
    <source>
        <strain evidence="3">EC2010</strain>
        <tissue evidence="3">Whole organism of an adult</tissue>
    </source>
</reference>
<dbReference type="InterPro" id="IPR011009">
    <property type="entry name" value="Kinase-like_dom_sf"/>
</dbReference>
<comment type="caution">
    <text evidence="3">The sequence shown here is derived from an EMBL/GenBank/DDBJ whole genome shotgun (WGS) entry which is preliminary data.</text>
</comment>
<dbReference type="GO" id="GO:0007165">
    <property type="term" value="P:signal transduction"/>
    <property type="evidence" value="ECO:0007669"/>
    <property type="project" value="TreeGrafter"/>
</dbReference>
<dbReference type="InterPro" id="IPR000719">
    <property type="entry name" value="Prot_kinase_dom"/>
</dbReference>
<feature type="region of interest" description="Disordered" evidence="1">
    <location>
        <begin position="509"/>
        <end position="541"/>
    </location>
</feature>
<dbReference type="Gene3D" id="3.30.200.20">
    <property type="entry name" value="Phosphorylase Kinase, domain 1"/>
    <property type="match status" value="1"/>
</dbReference>
<accession>A0A433TM95</accession>
<dbReference type="PANTHER" id="PTHR48011:SF4">
    <property type="entry name" value="MITOGEN-ACTIVATED PROTEIN KINASE KINASE KINASE 19"/>
    <property type="match status" value="1"/>
</dbReference>
<feature type="compositionally biased region" description="Polar residues" evidence="1">
    <location>
        <begin position="374"/>
        <end position="402"/>
    </location>
</feature>
<dbReference type="GO" id="GO:0005524">
    <property type="term" value="F:ATP binding"/>
    <property type="evidence" value="ECO:0007669"/>
    <property type="project" value="InterPro"/>
</dbReference>
<dbReference type="PANTHER" id="PTHR48011">
    <property type="entry name" value="CCR4-NOT TRANSCRIPTIONAL COMPLEX SUBUNIT CAF120-RELATED"/>
    <property type="match status" value="1"/>
</dbReference>
<proteinExistence type="predicted"/>
<dbReference type="PROSITE" id="PS00108">
    <property type="entry name" value="PROTEIN_KINASE_ST"/>
    <property type="match status" value="1"/>
</dbReference>
<dbReference type="InterPro" id="IPR008271">
    <property type="entry name" value="Ser/Thr_kinase_AS"/>
</dbReference>
<sequence>MQCTYFATQESGPDEDHQVRSPKFHKVLDEEDFLIDQNRGIFTVEKSKQLIEEFIDKIPTLVRCDGTYGLIWNKSLQPSDGRYEPGEHYCRTRELERKSTNGTVSFYRDGETGLKFAIKTLQDSDHFHPWEIKISLNCNSPYLCAVYGVIIRDSKIHLLLEHAGSELIKERSWIAESPERILTFAKQSFQALEDLHGYGYVHCDIKPDNIMIARDQADGFRVKVIDFGSCQPKGGMLPPDTHTTQFYWSPEIWQSLNNGDQVICQPAMDVYALALTLYFVQTAAHLMNMLQERDILPLMTQRSEDLLLIALPETIPSGLRAVMRPCLAGRAEDRWSAQQAATQLDGDAMMQKALSNPRGENYKDLFQQLLRNQFEKSSSQSLQTPAPQNPVLSSTSNANSPCIKNEELKKNDNQTPVHYFLGNNQGFEKRDMGLHIKPVVIKAGTDRKQTQQPRVKRPGSMNNSGRPKPKKVVVKSQTKHQKQIHGSPSAFPQPSALEDHLVQYISSDETMPLKPGIPNQELKGEPVEKPSTGESDQSVENYFDGNSMKEVTKGNVKDKQEASCKQIHSSITSNPCEHSGSQTIYKQKPMALTSPDSDDQAFSCSALLITLASQARSSYESLPFGPSALPTSSCNSKMFERDKEGEKSNCFHPISALKPCNINASSYLLGVTEKNAVNHSHVQQAPVDGHDKTALMGGKIQQASGRFHKTTIKGGKKTMGPQILTEKVETTKTQASASHQSRPMKPVMTHQQNEDDMDFVFEALKIPQFTGQAEDILDTLCNMLDKDESITVSETNVKKAFNLKKFSESNHSQCGDKEEPMEICEQESLKGKASHNTNLSFPREKGRKRIFDTSESTIPTKLQKGHNQSDAPITDRLLPIFEEILPENIP</sequence>
<evidence type="ECO:0000313" key="3">
    <source>
        <dbReference type="EMBL" id="RUS82703.1"/>
    </source>
</evidence>
<name>A0A433TM95_ELYCH</name>
<dbReference type="OrthoDB" id="6139845at2759"/>
<evidence type="ECO:0000256" key="1">
    <source>
        <dbReference type="SAM" id="MobiDB-lite"/>
    </source>
</evidence>
<dbReference type="STRING" id="188477.A0A433TM95"/>
<dbReference type="SUPFAM" id="SSF56112">
    <property type="entry name" value="Protein kinase-like (PK-like)"/>
    <property type="match status" value="1"/>
</dbReference>
<dbReference type="GO" id="GO:0004672">
    <property type="term" value="F:protein kinase activity"/>
    <property type="evidence" value="ECO:0007669"/>
    <property type="project" value="InterPro"/>
</dbReference>
<dbReference type="PROSITE" id="PS50011">
    <property type="entry name" value="PROTEIN_KINASE_DOM"/>
    <property type="match status" value="1"/>
</dbReference>
<evidence type="ECO:0000313" key="4">
    <source>
        <dbReference type="Proteomes" id="UP000271974"/>
    </source>
</evidence>
<dbReference type="Gene3D" id="1.10.510.10">
    <property type="entry name" value="Transferase(Phosphotransferase) domain 1"/>
    <property type="match status" value="1"/>
</dbReference>
<dbReference type="Pfam" id="PF00069">
    <property type="entry name" value="Pkinase"/>
    <property type="match status" value="1"/>
</dbReference>
<evidence type="ECO:0000259" key="2">
    <source>
        <dbReference type="PROSITE" id="PS50011"/>
    </source>
</evidence>
<dbReference type="SMART" id="SM00220">
    <property type="entry name" value="S_TKc"/>
    <property type="match status" value="1"/>
</dbReference>
<keyword evidence="4" id="KW-1185">Reference proteome</keyword>
<gene>
    <name evidence="3" type="ORF">EGW08_009540</name>
</gene>
<organism evidence="3 4">
    <name type="scientific">Elysia chlorotica</name>
    <name type="common">Eastern emerald elysia</name>
    <name type="synonym">Sea slug</name>
    <dbReference type="NCBI Taxonomy" id="188477"/>
    <lineage>
        <taxon>Eukaryota</taxon>
        <taxon>Metazoa</taxon>
        <taxon>Spiralia</taxon>
        <taxon>Lophotrochozoa</taxon>
        <taxon>Mollusca</taxon>
        <taxon>Gastropoda</taxon>
        <taxon>Heterobranchia</taxon>
        <taxon>Euthyneura</taxon>
        <taxon>Panpulmonata</taxon>
        <taxon>Sacoglossa</taxon>
        <taxon>Placobranchoidea</taxon>
        <taxon>Plakobranchidae</taxon>
        <taxon>Elysia</taxon>
    </lineage>
</organism>
<dbReference type="EMBL" id="RQTK01000275">
    <property type="protein sequence ID" value="RUS82703.1"/>
    <property type="molecule type" value="Genomic_DNA"/>
</dbReference>
<dbReference type="CDD" id="cd00180">
    <property type="entry name" value="PKc"/>
    <property type="match status" value="1"/>
</dbReference>
<dbReference type="Proteomes" id="UP000271974">
    <property type="component" value="Unassembled WGS sequence"/>
</dbReference>
<feature type="domain" description="Protein kinase" evidence="2">
    <location>
        <begin position="90"/>
        <end position="350"/>
    </location>
</feature>
<protein>
    <recommendedName>
        <fullName evidence="2">Protein kinase domain-containing protein</fullName>
    </recommendedName>
</protein>
<feature type="region of interest" description="Disordered" evidence="1">
    <location>
        <begin position="440"/>
        <end position="495"/>
    </location>
</feature>